<name>C1DZR0_MICCC</name>
<evidence type="ECO:0000256" key="1">
    <source>
        <dbReference type="SAM" id="MobiDB-lite"/>
    </source>
</evidence>
<evidence type="ECO:0000313" key="2">
    <source>
        <dbReference type="EMBL" id="ACO60693.1"/>
    </source>
</evidence>
<feature type="region of interest" description="Disordered" evidence="1">
    <location>
        <begin position="73"/>
        <end position="198"/>
    </location>
</feature>
<feature type="compositionally biased region" description="Polar residues" evidence="1">
    <location>
        <begin position="145"/>
        <end position="158"/>
    </location>
</feature>
<sequence>MRESDKWEGLSTEIGPPLFPSETRSVAGSAPGGGGGGGGLLRGLFGLAPPNSHSQMVSRGSFASMDFCGGEEDAQDAWRDKWEAHRRSSVDETRSPRTSPLAGAGTSAPWSIPARPQSGDVWAVSAGRGGAGRSFGSFASDDPMSVSSSGASTPSRLSLGSDPRVHGLGGAAGSSHPPVDVLRSKFFGGSYPPGPVGR</sequence>
<proteinExistence type="predicted"/>
<dbReference type="KEGG" id="mis:MICPUN_113329"/>
<keyword evidence="3" id="KW-1185">Reference proteome</keyword>
<evidence type="ECO:0000313" key="3">
    <source>
        <dbReference type="Proteomes" id="UP000002009"/>
    </source>
</evidence>
<feature type="compositionally biased region" description="Gly residues" evidence="1">
    <location>
        <begin position="30"/>
        <end position="41"/>
    </location>
</feature>
<feature type="compositionally biased region" description="Basic and acidic residues" evidence="1">
    <location>
        <begin position="76"/>
        <end position="95"/>
    </location>
</feature>
<gene>
    <name evidence="2" type="ORF">MICPUN_113329</name>
</gene>
<dbReference type="Proteomes" id="UP000002009">
    <property type="component" value="Chromosome 2"/>
</dbReference>
<dbReference type="RefSeq" id="XP_002499435.1">
    <property type="nucleotide sequence ID" value="XM_002499389.1"/>
</dbReference>
<feature type="region of interest" description="Disordered" evidence="1">
    <location>
        <begin position="1"/>
        <end position="46"/>
    </location>
</feature>
<dbReference type="OrthoDB" id="10625704at2759"/>
<dbReference type="InParanoid" id="C1DZR0"/>
<reference evidence="2 3" key="1">
    <citation type="journal article" date="2009" name="Science">
        <title>Green evolution and dynamic adaptations revealed by genomes of the marine picoeukaryotes Micromonas.</title>
        <authorList>
            <person name="Worden A.Z."/>
            <person name="Lee J.H."/>
            <person name="Mock T."/>
            <person name="Rouze P."/>
            <person name="Simmons M.P."/>
            <person name="Aerts A.L."/>
            <person name="Allen A.E."/>
            <person name="Cuvelier M.L."/>
            <person name="Derelle E."/>
            <person name="Everett M.V."/>
            <person name="Foulon E."/>
            <person name="Grimwood J."/>
            <person name="Gundlach H."/>
            <person name="Henrissat B."/>
            <person name="Napoli C."/>
            <person name="McDonald S.M."/>
            <person name="Parker M.S."/>
            <person name="Rombauts S."/>
            <person name="Salamov A."/>
            <person name="Von Dassow P."/>
            <person name="Badger J.H."/>
            <person name="Coutinho P.M."/>
            <person name="Demir E."/>
            <person name="Dubchak I."/>
            <person name="Gentemann C."/>
            <person name="Eikrem W."/>
            <person name="Gready J.E."/>
            <person name="John U."/>
            <person name="Lanier W."/>
            <person name="Lindquist E.A."/>
            <person name="Lucas S."/>
            <person name="Mayer K.F."/>
            <person name="Moreau H."/>
            <person name="Not F."/>
            <person name="Otillar R."/>
            <person name="Panaud O."/>
            <person name="Pangilinan J."/>
            <person name="Paulsen I."/>
            <person name="Piegu B."/>
            <person name="Poliakov A."/>
            <person name="Robbens S."/>
            <person name="Schmutz J."/>
            <person name="Toulza E."/>
            <person name="Wyss T."/>
            <person name="Zelensky A."/>
            <person name="Zhou K."/>
            <person name="Armbrust E.V."/>
            <person name="Bhattacharya D."/>
            <person name="Goodenough U.W."/>
            <person name="Van de Peer Y."/>
            <person name="Grigoriev I.V."/>
        </authorList>
    </citation>
    <scope>NUCLEOTIDE SEQUENCE [LARGE SCALE GENOMIC DNA]</scope>
    <source>
        <strain evidence="3">RCC299 / NOUM17</strain>
    </source>
</reference>
<dbReference type="EMBL" id="CP001323">
    <property type="protein sequence ID" value="ACO60693.1"/>
    <property type="molecule type" value="Genomic_DNA"/>
</dbReference>
<dbReference type="GeneID" id="8241099"/>
<accession>C1DZR0</accession>
<dbReference type="AlphaFoldDB" id="C1DZR0"/>
<organism evidence="2 3">
    <name type="scientific">Micromonas commoda (strain RCC299 / NOUM17 / CCMP2709)</name>
    <name type="common">Picoplanktonic green alga</name>
    <dbReference type="NCBI Taxonomy" id="296587"/>
    <lineage>
        <taxon>Eukaryota</taxon>
        <taxon>Viridiplantae</taxon>
        <taxon>Chlorophyta</taxon>
        <taxon>Mamiellophyceae</taxon>
        <taxon>Mamiellales</taxon>
        <taxon>Mamiellaceae</taxon>
        <taxon>Micromonas</taxon>
    </lineage>
</organism>
<protein>
    <submittedName>
        <fullName evidence="2">Uncharacterized protein</fullName>
    </submittedName>
</protein>